<feature type="transmembrane region" description="Helical" evidence="6">
    <location>
        <begin position="705"/>
        <end position="729"/>
    </location>
</feature>
<organism evidence="8 9">
    <name type="scientific">Micromonospora craniellae</name>
    <dbReference type="NCBI Taxonomy" id="2294034"/>
    <lineage>
        <taxon>Bacteria</taxon>
        <taxon>Bacillati</taxon>
        <taxon>Actinomycetota</taxon>
        <taxon>Actinomycetes</taxon>
        <taxon>Micromonosporales</taxon>
        <taxon>Micromonosporaceae</taxon>
        <taxon>Micromonospora</taxon>
    </lineage>
</organism>
<feature type="transmembrane region" description="Helical" evidence="6">
    <location>
        <begin position="204"/>
        <end position="224"/>
    </location>
</feature>
<dbReference type="OrthoDB" id="3258069at2"/>
<dbReference type="EMBL" id="QVFU01000053">
    <property type="protein sequence ID" value="RFS43577.1"/>
    <property type="molecule type" value="Genomic_DNA"/>
</dbReference>
<feature type="transmembrane region" description="Helical" evidence="6">
    <location>
        <begin position="424"/>
        <end position="444"/>
    </location>
</feature>
<evidence type="ECO:0000256" key="5">
    <source>
        <dbReference type="ARBA" id="ARBA00023136"/>
    </source>
</evidence>
<proteinExistence type="predicted"/>
<evidence type="ECO:0000256" key="4">
    <source>
        <dbReference type="ARBA" id="ARBA00022989"/>
    </source>
</evidence>
<gene>
    <name evidence="8" type="ORF">D0Q02_26985</name>
</gene>
<keyword evidence="5 6" id="KW-0472">Membrane</keyword>
<evidence type="ECO:0000256" key="3">
    <source>
        <dbReference type="ARBA" id="ARBA00022692"/>
    </source>
</evidence>
<protein>
    <recommendedName>
        <fullName evidence="7">ABC3 transporter permease C-terminal domain-containing protein</fullName>
    </recommendedName>
</protein>
<comment type="subcellular location">
    <subcellularLocation>
        <location evidence="1">Cell membrane</location>
        <topology evidence="1">Multi-pass membrane protein</topology>
    </subcellularLocation>
</comment>
<feature type="transmembrane region" description="Helical" evidence="6">
    <location>
        <begin position="256"/>
        <end position="279"/>
    </location>
</feature>
<evidence type="ECO:0000256" key="2">
    <source>
        <dbReference type="ARBA" id="ARBA00022475"/>
    </source>
</evidence>
<feature type="transmembrane region" description="Helical" evidence="6">
    <location>
        <begin position="299"/>
        <end position="320"/>
    </location>
</feature>
<comment type="caution">
    <text evidence="8">The sequence shown here is derived from an EMBL/GenBank/DDBJ whole genome shotgun (WGS) entry which is preliminary data.</text>
</comment>
<dbReference type="Proteomes" id="UP000262621">
    <property type="component" value="Unassembled WGS sequence"/>
</dbReference>
<dbReference type="AlphaFoldDB" id="A0A372FS13"/>
<evidence type="ECO:0000256" key="1">
    <source>
        <dbReference type="ARBA" id="ARBA00004651"/>
    </source>
</evidence>
<evidence type="ECO:0000313" key="8">
    <source>
        <dbReference type="EMBL" id="RFS43577.1"/>
    </source>
</evidence>
<keyword evidence="2" id="KW-1003">Cell membrane</keyword>
<feature type="transmembrane region" description="Helical" evidence="6">
    <location>
        <begin position="670"/>
        <end position="693"/>
    </location>
</feature>
<feature type="domain" description="ABC3 transporter permease C-terminal" evidence="7">
    <location>
        <begin position="207"/>
        <end position="317"/>
    </location>
</feature>
<dbReference type="Pfam" id="PF02687">
    <property type="entry name" value="FtsX"/>
    <property type="match status" value="1"/>
</dbReference>
<evidence type="ECO:0000259" key="7">
    <source>
        <dbReference type="Pfam" id="PF02687"/>
    </source>
</evidence>
<feature type="transmembrane region" description="Helical" evidence="6">
    <location>
        <begin position="615"/>
        <end position="637"/>
    </location>
</feature>
<evidence type="ECO:0000313" key="9">
    <source>
        <dbReference type="Proteomes" id="UP000262621"/>
    </source>
</evidence>
<evidence type="ECO:0000256" key="6">
    <source>
        <dbReference type="SAM" id="Phobius"/>
    </source>
</evidence>
<dbReference type="InterPro" id="IPR003838">
    <property type="entry name" value="ABC3_permease_C"/>
</dbReference>
<name>A0A372FS13_9ACTN</name>
<reference evidence="8 9" key="1">
    <citation type="submission" date="2018-08" db="EMBL/GenBank/DDBJ databases">
        <title>Verrucosispora craniellae sp. nov., isolated from a marine sponge in the South China Sea.</title>
        <authorList>
            <person name="Li L."/>
            <person name="Lin H.W."/>
        </authorList>
    </citation>
    <scope>NUCLEOTIDE SEQUENCE [LARGE SCALE GENOMIC DNA]</scope>
    <source>
        <strain evidence="8 9">LHW63014</strain>
    </source>
</reference>
<dbReference type="GO" id="GO:0005886">
    <property type="term" value="C:plasma membrane"/>
    <property type="evidence" value="ECO:0007669"/>
    <property type="project" value="UniProtKB-SubCell"/>
</dbReference>
<feature type="transmembrane region" description="Helical" evidence="6">
    <location>
        <begin position="340"/>
        <end position="359"/>
    </location>
</feature>
<accession>A0A372FS13</accession>
<keyword evidence="4 6" id="KW-1133">Transmembrane helix</keyword>
<sequence length="740" mass="78000">MRGLLPLLAVGHRSGRSAGAGAEVHRWSLAVATFVTVISAWLFVVSAATSLASDERIAAREPVFVENSGQSAAVARWMIHADSVDNKQFLVLYISPLRNDAMPPPGLPRWPKPGESFFSPELLKSANAQEFTQRYGEFGGVIEVSGLATATERLVYHRPPTDTPFDNRDGLVAISGFGVDPSSFGRDYFPSTVDGFGKWTVSDIYILILAVIALPAALLLFLAVRSNSERRDRRLAMLDALGAPASSRAWVLVGEALVPVFLGAIAGFLVALATTYFNIRVPITGYLVRSADVDSARRWIPALAIGSVALAIFLVVATQLRRAARGETRPRHLNPRFRRWLQSAFPVAVALSIWGAATARDGGARYSPGLIVFLFALLGTLISLPAVLGAGSALLGRAVARLGRVASSPGLIIGGRWLNQRPMMVARLCAAFVVGLGLLVQVQVQQAWIVQQARGLANGVAPQALTVGDSLLILRTQSSPAEGRHFGALVGPDKFLRVAEIGGVPTLVGTCVALKEFGELRTCPGATAQNVDSVFDRFNLRGNLLRGGTLISAPDFKVTTDLDADGSTSGYFVINDEMKIGATKIANAAYATLSKPYVSTPGQEWITGGLAGAAVFNWVLALGALGLIILALAGALATSGMFLTNARSLGVVGTYDTRLSLYLGIATWNLGIPLLFAGAVGSGVAAFLGVLTLHIRRVGSVSMEVLGAGFGTVALLAALLTVLCGIGAARSAQTWRPVAD</sequence>
<keyword evidence="3 6" id="KW-0812">Transmembrane</keyword>
<feature type="transmembrane region" description="Helical" evidence="6">
    <location>
        <begin position="371"/>
        <end position="395"/>
    </location>
</feature>
<keyword evidence="9" id="KW-1185">Reference proteome</keyword>